<accession>A0AAD8VHU7</accession>
<evidence type="ECO:0000313" key="3">
    <source>
        <dbReference type="Proteomes" id="UP001231189"/>
    </source>
</evidence>
<dbReference type="EMBL" id="JAUUTY010000007">
    <property type="protein sequence ID" value="KAK1608222.1"/>
    <property type="molecule type" value="Genomic_DNA"/>
</dbReference>
<sequence>MAAPQAACTLEWSRQTFRLLGRIVELSARARSWGTYAHNAGHLRNPWLGERPLRAIRAPKNTARLKRAVKEFDSGMPPELSTADARKALFEELLWEHRDLAEAHSKCQAFPEASLEALKDQIATLQAEKEQLIRDHQKALDAQKEISKELKDQAI</sequence>
<organism evidence="2 3">
    <name type="scientific">Lolium multiflorum</name>
    <name type="common">Italian ryegrass</name>
    <name type="synonym">Lolium perenne subsp. multiflorum</name>
    <dbReference type="NCBI Taxonomy" id="4521"/>
    <lineage>
        <taxon>Eukaryota</taxon>
        <taxon>Viridiplantae</taxon>
        <taxon>Streptophyta</taxon>
        <taxon>Embryophyta</taxon>
        <taxon>Tracheophyta</taxon>
        <taxon>Spermatophyta</taxon>
        <taxon>Magnoliopsida</taxon>
        <taxon>Liliopsida</taxon>
        <taxon>Poales</taxon>
        <taxon>Poaceae</taxon>
        <taxon>BOP clade</taxon>
        <taxon>Pooideae</taxon>
        <taxon>Poodae</taxon>
        <taxon>Poeae</taxon>
        <taxon>Poeae Chloroplast Group 2 (Poeae type)</taxon>
        <taxon>Loliodinae</taxon>
        <taxon>Loliinae</taxon>
        <taxon>Lolium</taxon>
    </lineage>
</organism>
<gene>
    <name evidence="2" type="ORF">QYE76_031895</name>
</gene>
<feature type="coiled-coil region" evidence="1">
    <location>
        <begin position="115"/>
        <end position="153"/>
    </location>
</feature>
<reference evidence="2" key="1">
    <citation type="submission" date="2023-07" db="EMBL/GenBank/DDBJ databases">
        <title>A chromosome-level genome assembly of Lolium multiflorum.</title>
        <authorList>
            <person name="Chen Y."/>
            <person name="Copetti D."/>
            <person name="Kolliker R."/>
            <person name="Studer B."/>
        </authorList>
    </citation>
    <scope>NUCLEOTIDE SEQUENCE</scope>
    <source>
        <strain evidence="2">02402/16</strain>
        <tissue evidence="2">Leaf</tissue>
    </source>
</reference>
<dbReference type="AlphaFoldDB" id="A0AAD8VHU7"/>
<protein>
    <submittedName>
        <fullName evidence="2">Uncharacterized protein</fullName>
    </submittedName>
</protein>
<proteinExistence type="predicted"/>
<evidence type="ECO:0000313" key="2">
    <source>
        <dbReference type="EMBL" id="KAK1608222.1"/>
    </source>
</evidence>
<evidence type="ECO:0000256" key="1">
    <source>
        <dbReference type="SAM" id="Coils"/>
    </source>
</evidence>
<dbReference type="Proteomes" id="UP001231189">
    <property type="component" value="Unassembled WGS sequence"/>
</dbReference>
<comment type="caution">
    <text evidence="2">The sequence shown here is derived from an EMBL/GenBank/DDBJ whole genome shotgun (WGS) entry which is preliminary data.</text>
</comment>
<keyword evidence="1" id="KW-0175">Coiled coil</keyword>
<keyword evidence="3" id="KW-1185">Reference proteome</keyword>
<name>A0AAD8VHU7_LOLMU</name>